<name>A0A914XQ65_9BILA</name>
<dbReference type="WBParaSite" id="PSAMB.scaffold94size81209.g1937.t1">
    <property type="protein sequence ID" value="PSAMB.scaffold94size81209.g1937.t1"/>
    <property type="gene ID" value="PSAMB.scaffold94size81209.g1937"/>
</dbReference>
<organism evidence="1 2">
    <name type="scientific">Plectus sambesii</name>
    <dbReference type="NCBI Taxonomy" id="2011161"/>
    <lineage>
        <taxon>Eukaryota</taxon>
        <taxon>Metazoa</taxon>
        <taxon>Ecdysozoa</taxon>
        <taxon>Nematoda</taxon>
        <taxon>Chromadorea</taxon>
        <taxon>Plectida</taxon>
        <taxon>Plectina</taxon>
        <taxon>Plectoidea</taxon>
        <taxon>Plectidae</taxon>
        <taxon>Plectus</taxon>
    </lineage>
</organism>
<proteinExistence type="predicted"/>
<dbReference type="Proteomes" id="UP000887566">
    <property type="component" value="Unplaced"/>
</dbReference>
<accession>A0A914XQ65</accession>
<dbReference type="AlphaFoldDB" id="A0A914XQ65"/>
<reference evidence="2" key="1">
    <citation type="submission" date="2022-11" db="UniProtKB">
        <authorList>
            <consortium name="WormBaseParasite"/>
        </authorList>
    </citation>
    <scope>IDENTIFICATION</scope>
</reference>
<evidence type="ECO:0000313" key="2">
    <source>
        <dbReference type="WBParaSite" id="PSAMB.scaffold94size81209.g1937.t1"/>
    </source>
</evidence>
<protein>
    <submittedName>
        <fullName evidence="2">Secreted protein</fullName>
    </submittedName>
</protein>
<sequence length="131" mass="14317">MMMVQVDAENAVLVAILVYVATSRFISSPIRSGARDTAYLRKDGQGTRPTKMGERTARISVHEELGCRELDWGHEAGWVTWPMQHSECRRRPLANATAARSVDSICERAAVAAAQQLARNDSGASSLGECQ</sequence>
<evidence type="ECO:0000313" key="1">
    <source>
        <dbReference type="Proteomes" id="UP000887566"/>
    </source>
</evidence>
<keyword evidence="1" id="KW-1185">Reference proteome</keyword>